<organism evidence="1 2">
    <name type="scientific">Pseudoalteromonas piscicida</name>
    <dbReference type="NCBI Taxonomy" id="43662"/>
    <lineage>
        <taxon>Bacteria</taxon>
        <taxon>Pseudomonadati</taxon>
        <taxon>Pseudomonadota</taxon>
        <taxon>Gammaproteobacteria</taxon>
        <taxon>Alteromonadales</taxon>
        <taxon>Pseudoalteromonadaceae</taxon>
        <taxon>Pseudoalteromonas</taxon>
    </lineage>
</organism>
<evidence type="ECO:0000313" key="2">
    <source>
        <dbReference type="Proteomes" id="UP000258102"/>
    </source>
</evidence>
<dbReference type="Proteomes" id="UP000258102">
    <property type="component" value="Chromosome 1"/>
</dbReference>
<protein>
    <submittedName>
        <fullName evidence="1">Uncharacterized protein</fullName>
    </submittedName>
</protein>
<proteinExistence type="predicted"/>
<dbReference type="EMBL" id="CP031761">
    <property type="protein sequence ID" value="AXR02250.1"/>
    <property type="molecule type" value="Genomic_DNA"/>
</dbReference>
<dbReference type="AlphaFoldDB" id="A0AAD0RGH5"/>
<dbReference type="KEGG" id="ppis:B1L02_08405"/>
<sequence length="61" mass="7047">MQTTLITDSNHWARQLKIVRALKSKHFPKKPRPEPVAEPITEYTDMSALHSASYWNKQGVL</sequence>
<evidence type="ECO:0000313" key="1">
    <source>
        <dbReference type="EMBL" id="AXR02250.1"/>
    </source>
</evidence>
<dbReference type="RefSeq" id="WP_088530671.1">
    <property type="nucleotide sequence ID" value="NZ_CP021646.1"/>
</dbReference>
<gene>
    <name evidence="1" type="ORF">D0511_09365</name>
</gene>
<accession>A0AAD0RGH5</accession>
<name>A0AAD0RGH5_PSEO7</name>
<reference evidence="1 2" key="1">
    <citation type="submission" date="2018-08" db="EMBL/GenBank/DDBJ databases">
        <title>Whole Genome Sequences of Two Pseudoalteromonas piscicida Strains, DE1-A and DE2-A, which Exhibit Strong Antibacterial Activity against Vibrio vulnificus.</title>
        <authorList>
            <person name="Richards G.P."/>
            <person name="Needleman D.S."/>
            <person name="Watson M.A."/>
            <person name="Polson S.W."/>
        </authorList>
    </citation>
    <scope>NUCLEOTIDE SEQUENCE [LARGE SCALE GENOMIC DNA]</scope>
    <source>
        <strain evidence="1 2">DE2-A</strain>
    </source>
</reference>